<gene>
    <name evidence="8" type="ORF">CGI_10003900</name>
</gene>
<accession>K1PIN4</accession>
<feature type="region of interest" description="Disordered" evidence="5">
    <location>
        <begin position="265"/>
        <end position="296"/>
    </location>
</feature>
<dbReference type="Gene3D" id="2.170.300.10">
    <property type="entry name" value="Tie2 ligand-binding domain superfamily"/>
    <property type="match status" value="1"/>
</dbReference>
<dbReference type="HOGENOM" id="CLU_847973_0_0_1"/>
<dbReference type="PANTHER" id="PTHR24043">
    <property type="entry name" value="SCAVENGER RECEPTOR CLASS F"/>
    <property type="match status" value="1"/>
</dbReference>
<dbReference type="InParanoid" id="K1PIN4"/>
<evidence type="ECO:0000259" key="7">
    <source>
        <dbReference type="SMART" id="SM00181"/>
    </source>
</evidence>
<name>K1PIN4_MAGGI</name>
<evidence type="ECO:0000256" key="6">
    <source>
        <dbReference type="SAM" id="SignalP"/>
    </source>
</evidence>
<evidence type="ECO:0000313" key="8">
    <source>
        <dbReference type="EMBL" id="EKC21438.1"/>
    </source>
</evidence>
<dbReference type="AlphaFoldDB" id="K1PIN4"/>
<dbReference type="InterPro" id="IPR042635">
    <property type="entry name" value="MEGF10/SREC1/2-like"/>
</dbReference>
<feature type="chain" id="PRO_5043478366" evidence="6">
    <location>
        <begin position="20"/>
        <end position="325"/>
    </location>
</feature>
<evidence type="ECO:0000256" key="1">
    <source>
        <dbReference type="ARBA" id="ARBA00022536"/>
    </source>
</evidence>
<evidence type="ECO:0000256" key="4">
    <source>
        <dbReference type="ARBA" id="ARBA00023157"/>
    </source>
</evidence>
<keyword evidence="8" id="KW-0675">Receptor</keyword>
<feature type="compositionally biased region" description="Basic and acidic residues" evidence="5">
    <location>
        <begin position="266"/>
        <end position="282"/>
    </location>
</feature>
<feature type="domain" description="EGF-like" evidence="7">
    <location>
        <begin position="119"/>
        <end position="149"/>
    </location>
</feature>
<keyword evidence="4" id="KW-1015">Disulfide bond</keyword>
<feature type="domain" description="EGF-like" evidence="7">
    <location>
        <begin position="160"/>
        <end position="195"/>
    </location>
</feature>
<protein>
    <submittedName>
        <fullName evidence="8">Scavenger receptor class F member 2</fullName>
    </submittedName>
</protein>
<proteinExistence type="predicted"/>
<dbReference type="SMART" id="SM00181">
    <property type="entry name" value="EGF"/>
    <property type="match status" value="2"/>
</dbReference>
<evidence type="ECO:0000256" key="5">
    <source>
        <dbReference type="SAM" id="MobiDB-lite"/>
    </source>
</evidence>
<dbReference type="GO" id="GO:0005044">
    <property type="term" value="F:scavenger receptor activity"/>
    <property type="evidence" value="ECO:0007669"/>
    <property type="project" value="InterPro"/>
</dbReference>
<feature type="compositionally biased region" description="Polar residues" evidence="5">
    <location>
        <begin position="283"/>
        <end position="296"/>
    </location>
</feature>
<dbReference type="InterPro" id="IPR000742">
    <property type="entry name" value="EGF"/>
</dbReference>
<organism evidence="8">
    <name type="scientific">Magallana gigas</name>
    <name type="common">Pacific oyster</name>
    <name type="synonym">Crassostrea gigas</name>
    <dbReference type="NCBI Taxonomy" id="29159"/>
    <lineage>
        <taxon>Eukaryota</taxon>
        <taxon>Metazoa</taxon>
        <taxon>Spiralia</taxon>
        <taxon>Lophotrochozoa</taxon>
        <taxon>Mollusca</taxon>
        <taxon>Bivalvia</taxon>
        <taxon>Autobranchia</taxon>
        <taxon>Pteriomorphia</taxon>
        <taxon>Ostreida</taxon>
        <taxon>Ostreoidea</taxon>
        <taxon>Ostreidae</taxon>
        <taxon>Magallana</taxon>
    </lineage>
</organism>
<evidence type="ECO:0000256" key="3">
    <source>
        <dbReference type="ARBA" id="ARBA00022737"/>
    </source>
</evidence>
<keyword evidence="1" id="KW-0245">EGF-like domain</keyword>
<keyword evidence="2 6" id="KW-0732">Signal</keyword>
<evidence type="ECO:0000256" key="2">
    <source>
        <dbReference type="ARBA" id="ARBA00022729"/>
    </source>
</evidence>
<sequence>MESVFSCSMFFALFSLGSMYDTKNGYTSRFLGYSVYISNSTDKEDGVLCFKDLNYPAATIPNPTNIKCAIHGRYVIYYNNRTHFPDPAGYSAYAYNELCELEEYGCPLTGYYGEDCSLPCPQNCQEGHCHIVDGTCLGCVPGYTGARCDTECNNFKYGLECDSTCGKCLNGVKCNHVNGSCPNGCDAGVFGYKCDKECSVGKFGQNCSFLCGNCLQKEQCHHINGTCLNGCVENYNGSYCTQGILSPEFNIVSFNSTLGCLRKSPKSREHLGNRNSEGKQQKNPENVNENVDTTRFSNTVYDQVEENPAYQELGEITKESQYDKV</sequence>
<dbReference type="Gene3D" id="2.60.120.260">
    <property type="entry name" value="Galactose-binding domain-like"/>
    <property type="match status" value="1"/>
</dbReference>
<keyword evidence="3" id="KW-0677">Repeat</keyword>
<reference evidence="8" key="1">
    <citation type="journal article" date="2012" name="Nature">
        <title>The oyster genome reveals stress adaptation and complexity of shell formation.</title>
        <authorList>
            <person name="Zhang G."/>
            <person name="Fang X."/>
            <person name="Guo X."/>
            <person name="Li L."/>
            <person name="Luo R."/>
            <person name="Xu F."/>
            <person name="Yang P."/>
            <person name="Zhang L."/>
            <person name="Wang X."/>
            <person name="Qi H."/>
            <person name="Xiong Z."/>
            <person name="Que H."/>
            <person name="Xie Y."/>
            <person name="Holland P.W."/>
            <person name="Paps J."/>
            <person name="Zhu Y."/>
            <person name="Wu F."/>
            <person name="Chen Y."/>
            <person name="Wang J."/>
            <person name="Peng C."/>
            <person name="Meng J."/>
            <person name="Yang L."/>
            <person name="Liu J."/>
            <person name="Wen B."/>
            <person name="Zhang N."/>
            <person name="Huang Z."/>
            <person name="Zhu Q."/>
            <person name="Feng Y."/>
            <person name="Mount A."/>
            <person name="Hedgecock D."/>
            <person name="Xu Z."/>
            <person name="Liu Y."/>
            <person name="Domazet-Loso T."/>
            <person name="Du Y."/>
            <person name="Sun X."/>
            <person name="Zhang S."/>
            <person name="Liu B."/>
            <person name="Cheng P."/>
            <person name="Jiang X."/>
            <person name="Li J."/>
            <person name="Fan D."/>
            <person name="Wang W."/>
            <person name="Fu W."/>
            <person name="Wang T."/>
            <person name="Wang B."/>
            <person name="Zhang J."/>
            <person name="Peng Z."/>
            <person name="Li Y."/>
            <person name="Li N."/>
            <person name="Wang J."/>
            <person name="Chen M."/>
            <person name="He Y."/>
            <person name="Tan F."/>
            <person name="Song X."/>
            <person name="Zheng Q."/>
            <person name="Huang R."/>
            <person name="Yang H."/>
            <person name="Du X."/>
            <person name="Chen L."/>
            <person name="Yang M."/>
            <person name="Gaffney P.M."/>
            <person name="Wang S."/>
            <person name="Luo L."/>
            <person name="She Z."/>
            <person name="Ming Y."/>
            <person name="Huang W."/>
            <person name="Zhang S."/>
            <person name="Huang B."/>
            <person name="Zhang Y."/>
            <person name="Qu T."/>
            <person name="Ni P."/>
            <person name="Miao G."/>
            <person name="Wang J."/>
            <person name="Wang Q."/>
            <person name="Steinberg C.E."/>
            <person name="Wang H."/>
            <person name="Li N."/>
            <person name="Qian L."/>
            <person name="Zhang G."/>
            <person name="Li Y."/>
            <person name="Yang H."/>
            <person name="Liu X."/>
            <person name="Wang J."/>
            <person name="Yin Y."/>
            <person name="Wang J."/>
        </authorList>
    </citation>
    <scope>NUCLEOTIDE SEQUENCE [LARGE SCALE GENOMIC DNA]</scope>
    <source>
        <strain evidence="8">05x7-T-G4-1.051#20</strain>
    </source>
</reference>
<dbReference type="PANTHER" id="PTHR24043:SF8">
    <property type="entry name" value="EGF-LIKE DOMAIN-CONTAINING PROTEIN"/>
    <property type="match status" value="1"/>
</dbReference>
<feature type="signal peptide" evidence="6">
    <location>
        <begin position="1"/>
        <end position="19"/>
    </location>
</feature>
<dbReference type="EMBL" id="JH818102">
    <property type="protein sequence ID" value="EKC21438.1"/>
    <property type="molecule type" value="Genomic_DNA"/>
</dbReference>
<dbReference type="FunFam" id="2.170.300.10:FF:000041">
    <property type="entry name" value="Tyrosine protein kinase receptor tie-1, putative"/>
    <property type="match status" value="1"/>
</dbReference>